<dbReference type="InterPro" id="IPR035669">
    <property type="entry name" value="SGNH_plant_lipase-like"/>
</dbReference>
<dbReference type="InterPro" id="IPR036514">
    <property type="entry name" value="SGNH_hydro_sf"/>
</dbReference>
<dbReference type="EMBL" id="JBDFQZ010000011">
    <property type="protein sequence ID" value="KAK9675518.1"/>
    <property type="molecule type" value="Genomic_DNA"/>
</dbReference>
<evidence type="ECO:0000313" key="5">
    <source>
        <dbReference type="EMBL" id="KAK9675518.1"/>
    </source>
</evidence>
<accession>A0AAW1HGQ0</accession>
<evidence type="ECO:0000256" key="1">
    <source>
        <dbReference type="ARBA" id="ARBA00008668"/>
    </source>
</evidence>
<dbReference type="Pfam" id="PF00657">
    <property type="entry name" value="Lipase_GDSL"/>
    <property type="match status" value="1"/>
</dbReference>
<name>A0AAW1HGQ0_SAPOF</name>
<evidence type="ECO:0000256" key="4">
    <source>
        <dbReference type="ARBA" id="ARBA00023180"/>
    </source>
</evidence>
<dbReference type="Proteomes" id="UP001443914">
    <property type="component" value="Unassembled WGS sequence"/>
</dbReference>
<keyword evidence="6" id="KW-1185">Reference proteome</keyword>
<comment type="similarity">
    <text evidence="1">Belongs to the 'GDSL' lipolytic enzyme family.</text>
</comment>
<evidence type="ECO:0000256" key="3">
    <source>
        <dbReference type="ARBA" id="ARBA00022801"/>
    </source>
</evidence>
<proteinExistence type="inferred from homology"/>
<organism evidence="5 6">
    <name type="scientific">Saponaria officinalis</name>
    <name type="common">Common soapwort</name>
    <name type="synonym">Lychnis saponaria</name>
    <dbReference type="NCBI Taxonomy" id="3572"/>
    <lineage>
        <taxon>Eukaryota</taxon>
        <taxon>Viridiplantae</taxon>
        <taxon>Streptophyta</taxon>
        <taxon>Embryophyta</taxon>
        <taxon>Tracheophyta</taxon>
        <taxon>Spermatophyta</taxon>
        <taxon>Magnoliopsida</taxon>
        <taxon>eudicotyledons</taxon>
        <taxon>Gunneridae</taxon>
        <taxon>Pentapetalae</taxon>
        <taxon>Caryophyllales</taxon>
        <taxon>Caryophyllaceae</taxon>
        <taxon>Caryophylleae</taxon>
        <taxon>Saponaria</taxon>
    </lineage>
</organism>
<dbReference type="AlphaFoldDB" id="A0AAW1HGQ0"/>
<keyword evidence="4" id="KW-0325">Glycoprotein</keyword>
<evidence type="ECO:0000313" key="6">
    <source>
        <dbReference type="Proteomes" id="UP001443914"/>
    </source>
</evidence>
<gene>
    <name evidence="5" type="ORF">RND81_11G012100</name>
</gene>
<comment type="caution">
    <text evidence="5">The sequence shown here is derived from an EMBL/GenBank/DDBJ whole genome shotgun (WGS) entry which is preliminary data.</text>
</comment>
<dbReference type="Gene3D" id="3.40.50.1110">
    <property type="entry name" value="SGNH hydrolase"/>
    <property type="match status" value="1"/>
</dbReference>
<dbReference type="PANTHER" id="PTHR22835">
    <property type="entry name" value="ZINC FINGER FYVE DOMAIN CONTAINING PROTEIN"/>
    <property type="match status" value="1"/>
</dbReference>
<dbReference type="GO" id="GO:0016788">
    <property type="term" value="F:hydrolase activity, acting on ester bonds"/>
    <property type="evidence" value="ECO:0007669"/>
    <property type="project" value="InterPro"/>
</dbReference>
<dbReference type="SUPFAM" id="SSF52266">
    <property type="entry name" value="SGNH hydrolase"/>
    <property type="match status" value="1"/>
</dbReference>
<sequence>MRIVDWLDSVIVRCLMVPCGLRNHRLVASIGVVLVVGLTLYVNVDRISNEEPPDSVKRCKNLAIYNFGDSNSDTGAVSAAFGRVPYPNGVSFFGKPSGRYCDGRLIIDFIAEKLGLPYLSAYLDSIGANFKHGADFAASGATIQHVDGKLCDSGVNPLSLDVQLLQFEALKERTTELYGGATDMEKKQLSRVEEFPKALYTFDIGQNDIHHALTYSTKDQARKSIPELIDVFASAIERLYRHGARIFWVHNTGPIGCLPYLLVKNPPDAGNTDEAGCIKSYNEVAQEFNMQLKTRILDLRIHLNNSVLVYVDIYSAKYSLISEATKHGFVDPLGYCCKHIGHTDLHCWSKETINGNTIYATTCTNPSQHISWDSIHYTEAANKWVADRIVEGSFSDPPVSLTNLFQDACAS</sequence>
<keyword evidence="3" id="KW-0378">Hydrolase</keyword>
<dbReference type="CDD" id="cd01837">
    <property type="entry name" value="SGNH_plant_lipase_like"/>
    <property type="match status" value="1"/>
</dbReference>
<dbReference type="PANTHER" id="PTHR22835:SF514">
    <property type="entry name" value="GDSL-LIKE LIPASE_ACYLHYDROLASE SUPERFAMILY PROTEIN ISOFORM 1"/>
    <property type="match status" value="1"/>
</dbReference>
<dbReference type="InterPro" id="IPR001087">
    <property type="entry name" value="GDSL"/>
</dbReference>
<protein>
    <submittedName>
        <fullName evidence="5">Uncharacterized protein</fullName>
    </submittedName>
</protein>
<reference evidence="5" key="1">
    <citation type="submission" date="2024-03" db="EMBL/GenBank/DDBJ databases">
        <title>WGS assembly of Saponaria officinalis var. Norfolk2.</title>
        <authorList>
            <person name="Jenkins J."/>
            <person name="Shu S."/>
            <person name="Grimwood J."/>
            <person name="Barry K."/>
            <person name="Goodstein D."/>
            <person name="Schmutz J."/>
            <person name="Leebens-Mack J."/>
            <person name="Osbourn A."/>
        </authorList>
    </citation>
    <scope>NUCLEOTIDE SEQUENCE [LARGE SCALE GENOMIC DNA]</scope>
    <source>
        <strain evidence="5">JIC</strain>
    </source>
</reference>
<evidence type="ECO:0000256" key="2">
    <source>
        <dbReference type="ARBA" id="ARBA00022729"/>
    </source>
</evidence>
<keyword evidence="2" id="KW-0732">Signal</keyword>